<dbReference type="EMBL" id="JYDU01000330">
    <property type="protein sequence ID" value="KRX86851.1"/>
    <property type="molecule type" value="Genomic_DNA"/>
</dbReference>
<reference evidence="2 3" key="1">
    <citation type="submission" date="2015-01" db="EMBL/GenBank/DDBJ databases">
        <title>Evolution of Trichinella species and genotypes.</title>
        <authorList>
            <person name="Korhonen P.K."/>
            <person name="Edoardo P."/>
            <person name="Giuseppe L.R."/>
            <person name="Gasser R.B."/>
        </authorList>
    </citation>
    <scope>NUCLEOTIDE SEQUENCE [LARGE SCALE GENOMIC DNA]</scope>
    <source>
        <strain evidence="2">ISS141</strain>
    </source>
</reference>
<name>A0A0V0XGW2_TRIPS</name>
<evidence type="ECO:0000313" key="1">
    <source>
        <dbReference type="EMBL" id="KRX86846.1"/>
    </source>
</evidence>
<proteinExistence type="predicted"/>
<dbReference type="Proteomes" id="UP000054815">
    <property type="component" value="Unassembled WGS sequence"/>
</dbReference>
<dbReference type="AlphaFoldDB" id="A0A0V0XGW2"/>
<sequence>MQISSEKLHTSSACSNSIRSVVSASCSQLRNSRLTFTFVCLPETIFAQRQFDAKLQHIYFCPLVIY</sequence>
<organism evidence="2 3">
    <name type="scientific">Trichinella pseudospiralis</name>
    <name type="common">Parasitic roundworm</name>
    <dbReference type="NCBI Taxonomy" id="6337"/>
    <lineage>
        <taxon>Eukaryota</taxon>
        <taxon>Metazoa</taxon>
        <taxon>Ecdysozoa</taxon>
        <taxon>Nematoda</taxon>
        <taxon>Enoplea</taxon>
        <taxon>Dorylaimia</taxon>
        <taxon>Trichinellida</taxon>
        <taxon>Trichinellidae</taxon>
        <taxon>Trichinella</taxon>
    </lineage>
</organism>
<accession>A0A0V0XGW2</accession>
<dbReference type="EMBL" id="JYDU01000330">
    <property type="protein sequence ID" value="KRX86846.1"/>
    <property type="molecule type" value="Genomic_DNA"/>
</dbReference>
<comment type="caution">
    <text evidence="2">The sequence shown here is derived from an EMBL/GenBank/DDBJ whole genome shotgun (WGS) entry which is preliminary data.</text>
</comment>
<evidence type="ECO:0000313" key="3">
    <source>
        <dbReference type="Proteomes" id="UP000054815"/>
    </source>
</evidence>
<evidence type="ECO:0000313" key="2">
    <source>
        <dbReference type="EMBL" id="KRX86851.1"/>
    </source>
</evidence>
<gene>
    <name evidence="1" type="ORF">T4E_12054</name>
    <name evidence="2" type="ORF">T4E_874</name>
</gene>
<protein>
    <submittedName>
        <fullName evidence="2">Uncharacterized protein</fullName>
    </submittedName>
</protein>